<sequence length="177" mass="19363">MASKSGTTDSPTDPVSKDGFYRAFRAACNKGLKDKNRGPTVAQYLGALMTRPRYSEKKLPKSWQAFATAEPEIASMLRRSAAEFRVSVHGKLVKLGDKKKSTAKFLIVSNPDYVMGTATFPDLSGDPAISEKAEKDKAKKSKGKEKVVRINDEDDNGNYDSDDSDQPLAIKRKISAA</sequence>
<evidence type="ECO:0000313" key="3">
    <source>
        <dbReference type="Proteomes" id="UP000754883"/>
    </source>
</evidence>
<evidence type="ECO:0000313" key="2">
    <source>
        <dbReference type="EMBL" id="CAH0004263.1"/>
    </source>
</evidence>
<accession>A0A9N9YA23</accession>
<dbReference type="EMBL" id="CABFNO020001566">
    <property type="protein sequence ID" value="CAH0004263.1"/>
    <property type="molecule type" value="Genomic_DNA"/>
</dbReference>
<gene>
    <name evidence="2" type="ORF">CBYS24578_00011803</name>
</gene>
<comment type="caution">
    <text evidence="2">The sequence shown here is derived from an EMBL/GenBank/DDBJ whole genome shotgun (WGS) entry which is preliminary data.</text>
</comment>
<keyword evidence="3" id="KW-1185">Reference proteome</keyword>
<dbReference type="Proteomes" id="UP000754883">
    <property type="component" value="Unassembled WGS sequence"/>
</dbReference>
<feature type="region of interest" description="Disordered" evidence="1">
    <location>
        <begin position="123"/>
        <end position="177"/>
    </location>
</feature>
<dbReference type="AlphaFoldDB" id="A0A9N9YA23"/>
<proteinExistence type="predicted"/>
<name>A0A9N9YA23_9HYPO</name>
<organism evidence="2 3">
    <name type="scientific">Clonostachys byssicola</name>
    <dbReference type="NCBI Taxonomy" id="160290"/>
    <lineage>
        <taxon>Eukaryota</taxon>
        <taxon>Fungi</taxon>
        <taxon>Dikarya</taxon>
        <taxon>Ascomycota</taxon>
        <taxon>Pezizomycotina</taxon>
        <taxon>Sordariomycetes</taxon>
        <taxon>Hypocreomycetidae</taxon>
        <taxon>Hypocreales</taxon>
        <taxon>Bionectriaceae</taxon>
        <taxon>Clonostachys</taxon>
    </lineage>
</organism>
<dbReference type="OrthoDB" id="5144870at2759"/>
<reference evidence="2" key="1">
    <citation type="submission" date="2021-10" db="EMBL/GenBank/DDBJ databases">
        <authorList>
            <person name="Piombo E."/>
        </authorList>
    </citation>
    <scope>NUCLEOTIDE SEQUENCE</scope>
</reference>
<feature type="compositionally biased region" description="Acidic residues" evidence="1">
    <location>
        <begin position="152"/>
        <end position="165"/>
    </location>
</feature>
<evidence type="ECO:0000256" key="1">
    <source>
        <dbReference type="SAM" id="MobiDB-lite"/>
    </source>
</evidence>
<protein>
    <submittedName>
        <fullName evidence="2">Uncharacterized protein</fullName>
    </submittedName>
</protein>